<evidence type="ECO:0000256" key="4">
    <source>
        <dbReference type="ARBA" id="ARBA00022723"/>
    </source>
</evidence>
<evidence type="ECO:0000256" key="6">
    <source>
        <dbReference type="ARBA" id="ARBA00023004"/>
    </source>
</evidence>
<keyword evidence="5" id="KW-0560">Oxidoreductase</keyword>
<dbReference type="InterPro" id="IPR002403">
    <property type="entry name" value="Cyt_P450_E_grp-IV"/>
</dbReference>
<dbReference type="Pfam" id="PF00067">
    <property type="entry name" value="p450"/>
    <property type="match status" value="1"/>
</dbReference>
<dbReference type="CDD" id="cd11041">
    <property type="entry name" value="CYP503A1-like"/>
    <property type="match status" value="1"/>
</dbReference>
<comment type="cofactor">
    <cofactor evidence="1 7">
        <name>heme</name>
        <dbReference type="ChEBI" id="CHEBI:30413"/>
    </cofactor>
</comment>
<proteinExistence type="inferred from homology"/>
<dbReference type="EMBL" id="ML996136">
    <property type="protein sequence ID" value="KAF2735353.1"/>
    <property type="molecule type" value="Genomic_DNA"/>
</dbReference>
<dbReference type="AlphaFoldDB" id="A0A9P4R200"/>
<name>A0A9P4R200_9PLEO</name>
<comment type="caution">
    <text evidence="9">The sequence shown here is derived from an EMBL/GenBank/DDBJ whole genome shotgun (WGS) entry which is preliminary data.</text>
</comment>
<dbReference type="PANTHER" id="PTHR46206">
    <property type="entry name" value="CYTOCHROME P450"/>
    <property type="match status" value="1"/>
</dbReference>
<feature type="binding site" description="axial binding residue" evidence="7">
    <location>
        <position position="439"/>
    </location>
    <ligand>
        <name>heme</name>
        <dbReference type="ChEBI" id="CHEBI:30413"/>
    </ligand>
    <ligandPart>
        <name>Fe</name>
        <dbReference type="ChEBI" id="CHEBI:18248"/>
    </ligandPart>
</feature>
<gene>
    <name evidence="9" type="ORF">EJ04DRAFT_435081</name>
</gene>
<dbReference type="GO" id="GO:0004497">
    <property type="term" value="F:monooxygenase activity"/>
    <property type="evidence" value="ECO:0007669"/>
    <property type="project" value="InterPro"/>
</dbReference>
<dbReference type="Proteomes" id="UP000799444">
    <property type="component" value="Unassembled WGS sequence"/>
</dbReference>
<dbReference type="PANTHER" id="PTHR46206:SF9">
    <property type="entry name" value="CYTOCHROME P450"/>
    <property type="match status" value="1"/>
</dbReference>
<evidence type="ECO:0000256" key="5">
    <source>
        <dbReference type="ARBA" id="ARBA00023002"/>
    </source>
</evidence>
<evidence type="ECO:0000256" key="1">
    <source>
        <dbReference type="ARBA" id="ARBA00001971"/>
    </source>
</evidence>
<dbReference type="InterPro" id="IPR036396">
    <property type="entry name" value="Cyt_P450_sf"/>
</dbReference>
<accession>A0A9P4R200</accession>
<dbReference type="PRINTS" id="PR00465">
    <property type="entry name" value="EP450IV"/>
</dbReference>
<dbReference type="GO" id="GO:0016705">
    <property type="term" value="F:oxidoreductase activity, acting on paired donors, with incorporation or reduction of molecular oxygen"/>
    <property type="evidence" value="ECO:0007669"/>
    <property type="project" value="InterPro"/>
</dbReference>
<keyword evidence="10" id="KW-1185">Reference proteome</keyword>
<dbReference type="OrthoDB" id="1844152at2759"/>
<keyword evidence="4 7" id="KW-0479">Metal-binding</keyword>
<dbReference type="Gene3D" id="1.10.630.10">
    <property type="entry name" value="Cytochrome P450"/>
    <property type="match status" value="1"/>
</dbReference>
<evidence type="ECO:0000313" key="9">
    <source>
        <dbReference type="EMBL" id="KAF2735353.1"/>
    </source>
</evidence>
<feature type="chain" id="PRO_5040179367" evidence="8">
    <location>
        <begin position="25"/>
        <end position="499"/>
    </location>
</feature>
<keyword evidence="6 7" id="KW-0408">Iron</keyword>
<dbReference type="SUPFAM" id="SSF48264">
    <property type="entry name" value="Cytochrome P450"/>
    <property type="match status" value="1"/>
</dbReference>
<evidence type="ECO:0000313" key="10">
    <source>
        <dbReference type="Proteomes" id="UP000799444"/>
    </source>
</evidence>
<evidence type="ECO:0000256" key="7">
    <source>
        <dbReference type="PIRSR" id="PIRSR602403-1"/>
    </source>
</evidence>
<dbReference type="GO" id="GO:0005506">
    <property type="term" value="F:iron ion binding"/>
    <property type="evidence" value="ECO:0007669"/>
    <property type="project" value="InterPro"/>
</dbReference>
<organism evidence="9 10">
    <name type="scientific">Polyplosphaeria fusca</name>
    <dbReference type="NCBI Taxonomy" id="682080"/>
    <lineage>
        <taxon>Eukaryota</taxon>
        <taxon>Fungi</taxon>
        <taxon>Dikarya</taxon>
        <taxon>Ascomycota</taxon>
        <taxon>Pezizomycotina</taxon>
        <taxon>Dothideomycetes</taxon>
        <taxon>Pleosporomycetidae</taxon>
        <taxon>Pleosporales</taxon>
        <taxon>Tetraplosphaeriaceae</taxon>
        <taxon>Polyplosphaeria</taxon>
    </lineage>
</organism>
<sequence>MIYISLAIFALVSFFAVSNKKSTAAVGYRSLWEPTLLLRFRFITSSSNIIQDGYNRLKNSSFIIKRLDSDLLVLSNKYLEELRLLPNSKLSNVHAQVKNMLGDYSYSTFLLHNDQHVRVLQNYLTPNLSTFLGRAREEMDYSFTQDIPRPDRFTEVDIQKVLQTMIARISSRVFVGRVTCRNEEWLKLCLEFPLNLFATTFIMRMFPPLLHPILALLLPTRYWLRRNLLDAERLLTPIIKDHQERGITQVLGQITTPEKADLLEWMVADSGPNADPKTLAQRILFLSLASIHSTSSAASNAIFDLCAHPEYIAPLREEIQTLLPDPKHCSKQDLNRLWKLDSFLKESQRFNPPILLSPQRVALTDIQLSDGTRISKGTSIAFPSAALLMDPNLVENPETFDGFRAHRKRMELRPGEVFRHSMVTTDKDHLYFGHGKQACPGRFFAANEIKMILIWFLLEFDFRLPQNSQGEARRPKTFTIDEMCFADPRAKIEMRVQSS</sequence>
<keyword evidence="7" id="KW-0349">Heme</keyword>
<dbReference type="InterPro" id="IPR001128">
    <property type="entry name" value="Cyt_P450"/>
</dbReference>
<evidence type="ECO:0000256" key="3">
    <source>
        <dbReference type="ARBA" id="ARBA00010617"/>
    </source>
</evidence>
<feature type="signal peptide" evidence="8">
    <location>
        <begin position="1"/>
        <end position="24"/>
    </location>
</feature>
<keyword evidence="8" id="KW-0732">Signal</keyword>
<comment type="similarity">
    <text evidence="3">Belongs to the cytochrome P450 family.</text>
</comment>
<evidence type="ECO:0000256" key="2">
    <source>
        <dbReference type="ARBA" id="ARBA00004685"/>
    </source>
</evidence>
<evidence type="ECO:0000256" key="8">
    <source>
        <dbReference type="SAM" id="SignalP"/>
    </source>
</evidence>
<reference evidence="9" key="1">
    <citation type="journal article" date="2020" name="Stud. Mycol.">
        <title>101 Dothideomycetes genomes: a test case for predicting lifestyles and emergence of pathogens.</title>
        <authorList>
            <person name="Haridas S."/>
            <person name="Albert R."/>
            <person name="Binder M."/>
            <person name="Bloem J."/>
            <person name="Labutti K."/>
            <person name="Salamov A."/>
            <person name="Andreopoulos B."/>
            <person name="Baker S."/>
            <person name="Barry K."/>
            <person name="Bills G."/>
            <person name="Bluhm B."/>
            <person name="Cannon C."/>
            <person name="Castanera R."/>
            <person name="Culley D."/>
            <person name="Daum C."/>
            <person name="Ezra D."/>
            <person name="Gonzalez J."/>
            <person name="Henrissat B."/>
            <person name="Kuo A."/>
            <person name="Liang C."/>
            <person name="Lipzen A."/>
            <person name="Lutzoni F."/>
            <person name="Magnuson J."/>
            <person name="Mondo S."/>
            <person name="Nolan M."/>
            <person name="Ohm R."/>
            <person name="Pangilinan J."/>
            <person name="Park H.-J."/>
            <person name="Ramirez L."/>
            <person name="Alfaro M."/>
            <person name="Sun H."/>
            <person name="Tritt A."/>
            <person name="Yoshinaga Y."/>
            <person name="Zwiers L.-H."/>
            <person name="Turgeon B."/>
            <person name="Goodwin S."/>
            <person name="Spatafora J."/>
            <person name="Crous P."/>
            <person name="Grigoriev I."/>
        </authorList>
    </citation>
    <scope>NUCLEOTIDE SEQUENCE</scope>
    <source>
        <strain evidence="9">CBS 125425</strain>
    </source>
</reference>
<protein>
    <submittedName>
        <fullName evidence="9">Cytochrome P450</fullName>
    </submittedName>
</protein>
<dbReference type="GO" id="GO:0020037">
    <property type="term" value="F:heme binding"/>
    <property type="evidence" value="ECO:0007669"/>
    <property type="project" value="InterPro"/>
</dbReference>
<comment type="pathway">
    <text evidence="2">Mycotoxin biosynthesis.</text>
</comment>